<organism evidence="2 3">
    <name type="scientific">Anatilimnocola aggregata</name>
    <dbReference type="NCBI Taxonomy" id="2528021"/>
    <lineage>
        <taxon>Bacteria</taxon>
        <taxon>Pseudomonadati</taxon>
        <taxon>Planctomycetota</taxon>
        <taxon>Planctomycetia</taxon>
        <taxon>Pirellulales</taxon>
        <taxon>Pirellulaceae</taxon>
        <taxon>Anatilimnocola</taxon>
    </lineage>
</organism>
<dbReference type="Proteomes" id="UP000315017">
    <property type="component" value="Chromosome"/>
</dbReference>
<dbReference type="AlphaFoldDB" id="A0A517YEW4"/>
<dbReference type="PROSITE" id="PS51257">
    <property type="entry name" value="PROKAR_LIPOPROTEIN"/>
    <property type="match status" value="1"/>
</dbReference>
<protein>
    <submittedName>
        <fullName evidence="2">Uncharacterized protein</fullName>
    </submittedName>
</protein>
<evidence type="ECO:0000313" key="2">
    <source>
        <dbReference type="EMBL" id="QDU28767.1"/>
    </source>
</evidence>
<dbReference type="RefSeq" id="WP_145091603.1">
    <property type="nucleotide sequence ID" value="NZ_CP036274.1"/>
</dbReference>
<name>A0A517YEW4_9BACT</name>
<reference evidence="2 3" key="1">
    <citation type="submission" date="2019-02" db="EMBL/GenBank/DDBJ databases">
        <title>Deep-cultivation of Planctomycetes and their phenomic and genomic characterization uncovers novel biology.</title>
        <authorList>
            <person name="Wiegand S."/>
            <person name="Jogler M."/>
            <person name="Boedeker C."/>
            <person name="Pinto D."/>
            <person name="Vollmers J."/>
            <person name="Rivas-Marin E."/>
            <person name="Kohn T."/>
            <person name="Peeters S.H."/>
            <person name="Heuer A."/>
            <person name="Rast P."/>
            <person name="Oberbeckmann S."/>
            <person name="Bunk B."/>
            <person name="Jeske O."/>
            <person name="Meyerdierks A."/>
            <person name="Storesund J.E."/>
            <person name="Kallscheuer N."/>
            <person name="Luecker S."/>
            <person name="Lage O.M."/>
            <person name="Pohl T."/>
            <person name="Merkel B.J."/>
            <person name="Hornburger P."/>
            <person name="Mueller R.-W."/>
            <person name="Bruemmer F."/>
            <person name="Labrenz M."/>
            <person name="Spormann A.M."/>
            <person name="Op den Camp H."/>
            <person name="Overmann J."/>
            <person name="Amann R."/>
            <person name="Jetten M.S.M."/>
            <person name="Mascher T."/>
            <person name="Medema M.H."/>
            <person name="Devos D.P."/>
            <person name="Kaster A.-K."/>
            <person name="Ovreas L."/>
            <person name="Rohde M."/>
            <person name="Galperin M.Y."/>
            <person name="Jogler C."/>
        </authorList>
    </citation>
    <scope>NUCLEOTIDE SEQUENCE [LARGE SCALE GENOMIC DNA]</scope>
    <source>
        <strain evidence="2 3">ETA_A8</strain>
    </source>
</reference>
<evidence type="ECO:0000313" key="3">
    <source>
        <dbReference type="Proteomes" id="UP000315017"/>
    </source>
</evidence>
<feature type="chain" id="PRO_5021850120" evidence="1">
    <location>
        <begin position="24"/>
        <end position="357"/>
    </location>
</feature>
<keyword evidence="1" id="KW-0732">Signal</keyword>
<dbReference type="Pfam" id="PF20371">
    <property type="entry name" value="DUF6666"/>
    <property type="match status" value="1"/>
</dbReference>
<dbReference type="KEGG" id="aagg:ETAA8_38720"/>
<sequence precursor="true">MTYSRLLILALVIVACGVQRASAQLLNPGEPTRAGTFGGSSGFGSGEVGTSMLGSMYSGDQTNDAWGPQQAKPTGPSWGNNSGNSFCADCSSIWDELTFFAGIDGSKQPQDFGVNANLGAQFNANWGIPVWKDYGIGLQVGTGLVATGNTLQFFEFIGEPTGRTQSYTTIGMFQRTQNGFAYGLVYDFLYETSYDSFALGQWRLRASYDWGPCDQFGITANIASLEDTGIIGGFIPVTLRPISQATAYWRHYWETGAQTSLWLGLSEGHAEHHLIGGPAPNQDDTLVIGADMLAPLSDHFALYGEVNLMMPTDTGTVDAFVGIQWFPGGNAKGARRGRYAPLLPMAAPTSFNVDLQP</sequence>
<feature type="signal peptide" evidence="1">
    <location>
        <begin position="1"/>
        <end position="23"/>
    </location>
</feature>
<dbReference type="InterPro" id="IPR046607">
    <property type="entry name" value="DUF6666"/>
</dbReference>
<proteinExistence type="predicted"/>
<evidence type="ECO:0000256" key="1">
    <source>
        <dbReference type="SAM" id="SignalP"/>
    </source>
</evidence>
<gene>
    <name evidence="2" type="ORF">ETAA8_38720</name>
</gene>
<dbReference type="OrthoDB" id="213964at2"/>
<dbReference type="EMBL" id="CP036274">
    <property type="protein sequence ID" value="QDU28767.1"/>
    <property type="molecule type" value="Genomic_DNA"/>
</dbReference>
<accession>A0A517YEW4</accession>
<keyword evidence="3" id="KW-1185">Reference proteome</keyword>